<gene>
    <name evidence="1" type="ORF">MA16_Dca025666</name>
</gene>
<accession>A0A2I0X7B6</accession>
<reference evidence="1 2" key="1">
    <citation type="journal article" date="2016" name="Sci. Rep.">
        <title>The Dendrobium catenatum Lindl. genome sequence provides insights into polysaccharide synthase, floral development and adaptive evolution.</title>
        <authorList>
            <person name="Zhang G.Q."/>
            <person name="Xu Q."/>
            <person name="Bian C."/>
            <person name="Tsai W.C."/>
            <person name="Yeh C.M."/>
            <person name="Liu K.W."/>
            <person name="Yoshida K."/>
            <person name="Zhang L.S."/>
            <person name="Chang S.B."/>
            <person name="Chen F."/>
            <person name="Shi Y."/>
            <person name="Su Y.Y."/>
            <person name="Zhang Y.Q."/>
            <person name="Chen L.J."/>
            <person name="Yin Y."/>
            <person name="Lin M."/>
            <person name="Huang H."/>
            <person name="Deng H."/>
            <person name="Wang Z.W."/>
            <person name="Zhu S.L."/>
            <person name="Zhao X."/>
            <person name="Deng C."/>
            <person name="Niu S.C."/>
            <person name="Huang J."/>
            <person name="Wang M."/>
            <person name="Liu G.H."/>
            <person name="Yang H.J."/>
            <person name="Xiao X.J."/>
            <person name="Hsiao Y.Y."/>
            <person name="Wu W.L."/>
            <person name="Chen Y.Y."/>
            <person name="Mitsuda N."/>
            <person name="Ohme-Takagi M."/>
            <person name="Luo Y.B."/>
            <person name="Van de Peer Y."/>
            <person name="Liu Z.J."/>
        </authorList>
    </citation>
    <scope>NUCLEOTIDE SEQUENCE [LARGE SCALE GENOMIC DNA]</scope>
    <source>
        <tissue evidence="1">The whole plant</tissue>
    </source>
</reference>
<proteinExistence type="predicted"/>
<evidence type="ECO:0000313" key="1">
    <source>
        <dbReference type="EMBL" id="PKU83819.1"/>
    </source>
</evidence>
<dbReference type="EMBL" id="KZ502081">
    <property type="protein sequence ID" value="PKU83819.1"/>
    <property type="molecule type" value="Genomic_DNA"/>
</dbReference>
<sequence length="191" mass="22436">MTSLLCFYCLRVIRKFDIINIPLKYLLMRWSARARKDIYFGQTMTCMGNKVTPSHGLEGKIFRNYFSRFTYQISTRGQENEKAEQYMLTAMTDMAENVDLILDGKKNHKFIANSSMTKKLKDQLKCRPKGISNVRLKVIERRKNLRKKKLRNNLLHQLNNVHQWNQLVKLSFQTYQNASQTSSSFVDQPAS</sequence>
<reference evidence="1 2" key="2">
    <citation type="journal article" date="2017" name="Nature">
        <title>The Apostasia genome and the evolution of orchids.</title>
        <authorList>
            <person name="Zhang G.Q."/>
            <person name="Liu K.W."/>
            <person name="Li Z."/>
            <person name="Lohaus R."/>
            <person name="Hsiao Y.Y."/>
            <person name="Niu S.C."/>
            <person name="Wang J.Y."/>
            <person name="Lin Y.C."/>
            <person name="Xu Q."/>
            <person name="Chen L.J."/>
            <person name="Yoshida K."/>
            <person name="Fujiwara S."/>
            <person name="Wang Z.W."/>
            <person name="Zhang Y.Q."/>
            <person name="Mitsuda N."/>
            <person name="Wang M."/>
            <person name="Liu G.H."/>
            <person name="Pecoraro L."/>
            <person name="Huang H.X."/>
            <person name="Xiao X.J."/>
            <person name="Lin M."/>
            <person name="Wu X.Y."/>
            <person name="Wu W.L."/>
            <person name="Chen Y.Y."/>
            <person name="Chang S.B."/>
            <person name="Sakamoto S."/>
            <person name="Ohme-Takagi M."/>
            <person name="Yagi M."/>
            <person name="Zeng S.J."/>
            <person name="Shen C.Y."/>
            <person name="Yeh C.M."/>
            <person name="Luo Y.B."/>
            <person name="Tsai W.C."/>
            <person name="Van de Peer Y."/>
            <person name="Liu Z.J."/>
        </authorList>
    </citation>
    <scope>NUCLEOTIDE SEQUENCE [LARGE SCALE GENOMIC DNA]</scope>
    <source>
        <tissue evidence="1">The whole plant</tissue>
    </source>
</reference>
<evidence type="ECO:0000313" key="2">
    <source>
        <dbReference type="Proteomes" id="UP000233837"/>
    </source>
</evidence>
<organism evidence="1 2">
    <name type="scientific">Dendrobium catenatum</name>
    <dbReference type="NCBI Taxonomy" id="906689"/>
    <lineage>
        <taxon>Eukaryota</taxon>
        <taxon>Viridiplantae</taxon>
        <taxon>Streptophyta</taxon>
        <taxon>Embryophyta</taxon>
        <taxon>Tracheophyta</taxon>
        <taxon>Spermatophyta</taxon>
        <taxon>Magnoliopsida</taxon>
        <taxon>Liliopsida</taxon>
        <taxon>Asparagales</taxon>
        <taxon>Orchidaceae</taxon>
        <taxon>Epidendroideae</taxon>
        <taxon>Malaxideae</taxon>
        <taxon>Dendrobiinae</taxon>
        <taxon>Dendrobium</taxon>
    </lineage>
</organism>
<protein>
    <recommendedName>
        <fullName evidence="3">Protein FAR1-RELATED SEQUENCE</fullName>
    </recommendedName>
</protein>
<evidence type="ECO:0008006" key="3">
    <source>
        <dbReference type="Google" id="ProtNLM"/>
    </source>
</evidence>
<dbReference type="AlphaFoldDB" id="A0A2I0X7B6"/>
<name>A0A2I0X7B6_9ASPA</name>
<keyword evidence="2" id="KW-1185">Reference proteome</keyword>
<dbReference type="Proteomes" id="UP000233837">
    <property type="component" value="Unassembled WGS sequence"/>
</dbReference>